<dbReference type="Proteomes" id="UP000681722">
    <property type="component" value="Unassembled WGS sequence"/>
</dbReference>
<dbReference type="OrthoDB" id="438641at2759"/>
<dbReference type="Proteomes" id="UP000677228">
    <property type="component" value="Unassembled WGS sequence"/>
</dbReference>
<reference evidence="2" key="1">
    <citation type="submission" date="2021-02" db="EMBL/GenBank/DDBJ databases">
        <authorList>
            <person name="Nowell W R."/>
        </authorList>
    </citation>
    <scope>NUCLEOTIDE SEQUENCE</scope>
</reference>
<evidence type="ECO:0000313" key="2">
    <source>
        <dbReference type="EMBL" id="CAF1048819.1"/>
    </source>
</evidence>
<evidence type="ECO:0000313" key="1">
    <source>
        <dbReference type="EMBL" id="CAF0806331.1"/>
    </source>
</evidence>
<dbReference type="EMBL" id="CAJNOK010001334">
    <property type="protein sequence ID" value="CAF0806331.1"/>
    <property type="molecule type" value="Genomic_DNA"/>
</dbReference>
<proteinExistence type="predicted"/>
<evidence type="ECO:0000313" key="5">
    <source>
        <dbReference type="Proteomes" id="UP000663829"/>
    </source>
</evidence>
<name>A0A814KFK4_9BILA</name>
<evidence type="ECO:0000313" key="4">
    <source>
        <dbReference type="EMBL" id="CAF3818500.1"/>
    </source>
</evidence>
<accession>A0A814KFK4</accession>
<dbReference type="Proteomes" id="UP000682733">
    <property type="component" value="Unassembled WGS sequence"/>
</dbReference>
<evidence type="ECO:0000313" key="3">
    <source>
        <dbReference type="EMBL" id="CAF3590021.1"/>
    </source>
</evidence>
<gene>
    <name evidence="2" type="ORF">GPM918_LOCUS16172</name>
    <name evidence="1" type="ORF">OVA965_LOCUS4917</name>
    <name evidence="4" type="ORF">SRO942_LOCUS16172</name>
    <name evidence="3" type="ORF">TMI583_LOCUS4915</name>
</gene>
<organism evidence="2 5">
    <name type="scientific">Didymodactylos carnosus</name>
    <dbReference type="NCBI Taxonomy" id="1234261"/>
    <lineage>
        <taxon>Eukaryota</taxon>
        <taxon>Metazoa</taxon>
        <taxon>Spiralia</taxon>
        <taxon>Gnathifera</taxon>
        <taxon>Rotifera</taxon>
        <taxon>Eurotatoria</taxon>
        <taxon>Bdelloidea</taxon>
        <taxon>Philodinida</taxon>
        <taxon>Philodinidae</taxon>
        <taxon>Didymodactylos</taxon>
    </lineage>
</organism>
<dbReference type="AlphaFoldDB" id="A0A814KFK4"/>
<dbReference type="Proteomes" id="UP000663829">
    <property type="component" value="Unassembled WGS sequence"/>
</dbReference>
<dbReference type="EMBL" id="CAJNOQ010004199">
    <property type="protein sequence ID" value="CAF1048819.1"/>
    <property type="molecule type" value="Genomic_DNA"/>
</dbReference>
<comment type="caution">
    <text evidence="2">The sequence shown here is derived from an EMBL/GenBank/DDBJ whole genome shotgun (WGS) entry which is preliminary data.</text>
</comment>
<dbReference type="EMBL" id="CAJOBA010001334">
    <property type="protein sequence ID" value="CAF3590021.1"/>
    <property type="molecule type" value="Genomic_DNA"/>
</dbReference>
<keyword evidence="5" id="KW-1185">Reference proteome</keyword>
<dbReference type="EMBL" id="CAJOBC010004199">
    <property type="protein sequence ID" value="CAF3818500.1"/>
    <property type="molecule type" value="Genomic_DNA"/>
</dbReference>
<protein>
    <submittedName>
        <fullName evidence="2">Uncharacterized protein</fullName>
    </submittedName>
</protein>
<sequence>MTYETGIFVFHRITDEKQWKLFLKAVYDYFLQHQNDNVRMTVNRNETTGEFQPLVDELNAVSTDLKGLHLTDQFNFITGDCDNSFFATWRINLAENLYGKPCYKLTEEEKTRVCTESIEKMRETMKRMNYSVTEDELLEIVGFKVGNSQKSLLVEPPVAISIEGITLPVYAHHFKKTRGQVWHPMCSESVIKIFYKLLKNYFSEAHHYCYFNELNYLNDPYEPPTRYYSSDRRYRQHATTETMEENDAFYQQIIVNNFPKLRKLAFSLLNISTDNSSLEILGCLHTLAKLQNNVINFYKQNKSGATLLLPIIILSGKSNKRLLLIIDVSLYNDIRRNIKQEQLLIDEKKTFRQLLMNTKPDDIRKLLGSLDYVFTYLQHSTGKQATLRIKSFVQTSIQNKTHLHSYILNEQQPFANIQLKYIINFYELIEELVFDEIMKNYVKQELTTDACTNDEEKLNIIKQFIHLIDIDATIWIRHPYIILKGIETKLAIINNSNTDSKAMNESKNVRDWCQTKNEKMNPLTTTTAAASAANVTKKTKRRVD</sequence>